<dbReference type="Pfam" id="PF08271">
    <property type="entry name" value="Zn_Ribbon_TF"/>
    <property type="match status" value="1"/>
</dbReference>
<comment type="caution">
    <text evidence="3">The sequence shown here is derived from an EMBL/GenBank/DDBJ whole genome shotgun (WGS) entry which is preliminary data.</text>
</comment>
<keyword evidence="1" id="KW-0862">Zinc</keyword>
<dbReference type="PROSITE" id="PS51134">
    <property type="entry name" value="ZF_TFIIB"/>
    <property type="match status" value="1"/>
</dbReference>
<dbReference type="AlphaFoldDB" id="A0A2A2HDT1"/>
<evidence type="ECO:0000256" key="1">
    <source>
        <dbReference type="PROSITE-ProRule" id="PRU00469"/>
    </source>
</evidence>
<dbReference type="Proteomes" id="UP000246004">
    <property type="component" value="Unassembled WGS sequence"/>
</dbReference>
<dbReference type="Gene3D" id="2.20.25.10">
    <property type="match status" value="1"/>
</dbReference>
<dbReference type="EMBL" id="LWMS01000031">
    <property type="protein sequence ID" value="PWL08023.1"/>
    <property type="molecule type" value="Genomic_DNA"/>
</dbReference>
<evidence type="ECO:0000313" key="3">
    <source>
        <dbReference type="EMBL" id="PAV07651.1"/>
    </source>
</evidence>
<dbReference type="SUPFAM" id="SSF57783">
    <property type="entry name" value="Zinc beta-ribbon"/>
    <property type="match status" value="1"/>
</dbReference>
<reference evidence="3 5" key="2">
    <citation type="journal article" date="2017" name="BMC Genomics">
        <title>Genomic analysis of methanogenic archaea reveals a shift towards energy conservation.</title>
        <authorList>
            <person name="Gilmore S.P."/>
            <person name="Henske J.K."/>
            <person name="Sexton J.A."/>
            <person name="Solomon K.V."/>
            <person name="Seppala S."/>
            <person name="Yoo J.I."/>
            <person name="Huyett L.M."/>
            <person name="Pressman A."/>
            <person name="Cogan J.Z."/>
            <person name="Kivenson V."/>
            <person name="Peng X."/>
            <person name="Tan Y."/>
            <person name="Valentine D.L."/>
            <person name="O'Malley M.A."/>
        </authorList>
    </citation>
    <scope>NUCLEOTIDE SEQUENCE [LARGE SCALE GENOMIC DNA]</scope>
    <source>
        <strain evidence="3 5">1R-7</strain>
    </source>
</reference>
<dbReference type="RefSeq" id="WP_095608537.1">
    <property type="nucleotide sequence ID" value="NZ_LMVN01000011.1"/>
</dbReference>
<dbReference type="EMBL" id="LMVN01000011">
    <property type="protein sequence ID" value="PAV07651.1"/>
    <property type="molecule type" value="Genomic_DNA"/>
</dbReference>
<evidence type="ECO:0000313" key="6">
    <source>
        <dbReference type="Proteomes" id="UP000246004"/>
    </source>
</evidence>
<evidence type="ECO:0000313" key="5">
    <source>
        <dbReference type="Proteomes" id="UP000217528"/>
    </source>
</evidence>
<protein>
    <submittedName>
        <fullName evidence="4">TFIIB zinc-binding protein</fullName>
    </submittedName>
</protein>
<dbReference type="Proteomes" id="UP000217528">
    <property type="component" value="Unassembled WGS sequence"/>
</dbReference>
<keyword evidence="1" id="KW-0863">Zinc-finger</keyword>
<keyword evidence="5" id="KW-1185">Reference proteome</keyword>
<keyword evidence="1" id="KW-0479">Metal-binding</keyword>
<name>A0A2A2HDT1_9EURY</name>
<gene>
    <name evidence="3" type="ORF">ASJ82_08215</name>
    <name evidence="4" type="ORF">MSCUN_09540</name>
</gene>
<sequence length="61" mass="7109">MTKKRKNKIIKMCPECHSTKFQKDIRHQETYCTKCGLVILAPLTSGIIYPGYMYVDITKKI</sequence>
<evidence type="ECO:0000259" key="2">
    <source>
        <dbReference type="PROSITE" id="PS51134"/>
    </source>
</evidence>
<organism evidence="3 5">
    <name type="scientific">Methanosphaera cuniculi</name>
    <dbReference type="NCBI Taxonomy" id="1077256"/>
    <lineage>
        <taxon>Archaea</taxon>
        <taxon>Methanobacteriati</taxon>
        <taxon>Methanobacteriota</taxon>
        <taxon>Methanomada group</taxon>
        <taxon>Methanobacteria</taxon>
        <taxon>Methanobacteriales</taxon>
        <taxon>Methanobacteriaceae</taxon>
        <taxon>Methanosphaera</taxon>
    </lineage>
</organism>
<dbReference type="GO" id="GO:0008270">
    <property type="term" value="F:zinc ion binding"/>
    <property type="evidence" value="ECO:0007669"/>
    <property type="project" value="UniProtKB-KW"/>
</dbReference>
<reference evidence="4 6" key="1">
    <citation type="submission" date="2016-04" db="EMBL/GenBank/DDBJ databases">
        <title>Genome sequence of Methanosphaera cuniculi DSM 4103.</title>
        <authorList>
            <person name="Poehlein A."/>
            <person name="Seedorf H."/>
            <person name="Daniel R."/>
        </authorList>
    </citation>
    <scope>NUCLEOTIDE SEQUENCE [LARGE SCALE GENOMIC DNA]</scope>
    <source>
        <strain evidence="4 6">DSM 4103</strain>
    </source>
</reference>
<feature type="domain" description="TFIIB-type" evidence="2">
    <location>
        <begin position="8"/>
        <end position="40"/>
    </location>
</feature>
<proteinExistence type="predicted"/>
<dbReference type="InterPro" id="IPR013137">
    <property type="entry name" value="Znf_TFIIB"/>
</dbReference>
<accession>A0A2A2HDT1</accession>
<evidence type="ECO:0000313" key="4">
    <source>
        <dbReference type="EMBL" id="PWL08023.1"/>
    </source>
</evidence>